<protein>
    <recommendedName>
        <fullName evidence="4">Glycine-rich protein</fullName>
    </recommendedName>
</protein>
<evidence type="ECO:0000313" key="3">
    <source>
        <dbReference type="Proteomes" id="UP001497516"/>
    </source>
</evidence>
<feature type="chain" id="PRO_5043561857" description="Glycine-rich protein" evidence="1">
    <location>
        <begin position="26"/>
        <end position="68"/>
    </location>
</feature>
<organism evidence="2 3">
    <name type="scientific">Linum trigynum</name>
    <dbReference type="NCBI Taxonomy" id="586398"/>
    <lineage>
        <taxon>Eukaryota</taxon>
        <taxon>Viridiplantae</taxon>
        <taxon>Streptophyta</taxon>
        <taxon>Embryophyta</taxon>
        <taxon>Tracheophyta</taxon>
        <taxon>Spermatophyta</taxon>
        <taxon>Magnoliopsida</taxon>
        <taxon>eudicotyledons</taxon>
        <taxon>Gunneridae</taxon>
        <taxon>Pentapetalae</taxon>
        <taxon>rosids</taxon>
        <taxon>fabids</taxon>
        <taxon>Malpighiales</taxon>
        <taxon>Linaceae</taxon>
        <taxon>Linum</taxon>
    </lineage>
</organism>
<keyword evidence="1" id="KW-0732">Signal</keyword>
<dbReference type="Proteomes" id="UP001497516">
    <property type="component" value="Chromosome 4"/>
</dbReference>
<gene>
    <name evidence="2" type="ORF">LTRI10_LOCUS24960</name>
</gene>
<evidence type="ECO:0000256" key="1">
    <source>
        <dbReference type="SAM" id="SignalP"/>
    </source>
</evidence>
<reference evidence="2 3" key="1">
    <citation type="submission" date="2024-04" db="EMBL/GenBank/DDBJ databases">
        <authorList>
            <person name="Fracassetti M."/>
        </authorList>
    </citation>
    <scope>NUCLEOTIDE SEQUENCE [LARGE SCALE GENOMIC DNA]</scope>
</reference>
<keyword evidence="3" id="KW-1185">Reference proteome</keyword>
<accession>A0AAV2ECK5</accession>
<name>A0AAV2ECK5_9ROSI</name>
<evidence type="ECO:0000313" key="2">
    <source>
        <dbReference type="EMBL" id="CAL1383701.1"/>
    </source>
</evidence>
<sequence length="68" mass="7374">MTEGTRARAFVSLLLLLAVETMMIGDKWSGFSNDDDDDGREAMAEGSDWKEGVNVMMMGGRNGVSGEQ</sequence>
<dbReference type="AlphaFoldDB" id="A0AAV2ECK5"/>
<evidence type="ECO:0008006" key="4">
    <source>
        <dbReference type="Google" id="ProtNLM"/>
    </source>
</evidence>
<feature type="signal peptide" evidence="1">
    <location>
        <begin position="1"/>
        <end position="25"/>
    </location>
</feature>
<proteinExistence type="predicted"/>
<dbReference type="EMBL" id="OZ034817">
    <property type="protein sequence ID" value="CAL1383701.1"/>
    <property type="molecule type" value="Genomic_DNA"/>
</dbReference>